<comment type="caution">
    <text evidence="1">The sequence shown here is derived from an EMBL/GenBank/DDBJ whole genome shotgun (WGS) entry which is preliminary data.</text>
</comment>
<accession>A0A1U7NNU0</accession>
<dbReference type="Proteomes" id="UP000186705">
    <property type="component" value="Unassembled WGS sequence"/>
</dbReference>
<dbReference type="AlphaFoldDB" id="A0A1U7NNU0"/>
<evidence type="ECO:0000313" key="1">
    <source>
        <dbReference type="EMBL" id="OLU47014.1"/>
    </source>
</evidence>
<proteinExistence type="predicted"/>
<gene>
    <name evidence="1" type="ORF">BO225_03700</name>
</gene>
<name>A0A1U7NNU0_9FIRM</name>
<sequence>MGIVLFFRFSIRYTKGMNQKSDKERLKTLYDQVDDYFIKTYMDLENEEKLEQKIRVLEQLIAGKKPPEIEEYDDVLDAYPKEESFVLESLDDVLKNL</sequence>
<reference evidence="1 2" key="1">
    <citation type="submission" date="2016-11" db="EMBL/GenBank/DDBJ databases">
        <title>Description of two novel members of the family Erysipelotrichaceae: Ileibacterium lipovorans gen. nov., sp. nov. and Dubosiella newyorkensis, gen. nov., sp. nov.</title>
        <authorList>
            <person name="Cox L.M."/>
            <person name="Sohn J."/>
            <person name="Tyrrell K.L."/>
            <person name="Citron D.M."/>
            <person name="Lawson P.A."/>
            <person name="Patel N.B."/>
            <person name="Iizumi T."/>
            <person name="Perez-Perez G.I."/>
            <person name="Goldstein E.J."/>
            <person name="Blaser M.J."/>
        </authorList>
    </citation>
    <scope>NUCLEOTIDE SEQUENCE [LARGE SCALE GENOMIC DNA]</scope>
    <source>
        <strain evidence="1 2">NYU-BL-A4</strain>
    </source>
</reference>
<evidence type="ECO:0000313" key="2">
    <source>
        <dbReference type="Proteomes" id="UP000186705"/>
    </source>
</evidence>
<keyword evidence="2" id="KW-1185">Reference proteome</keyword>
<protein>
    <submittedName>
        <fullName evidence="1">Uncharacterized protein</fullName>
    </submittedName>
</protein>
<dbReference type="STRING" id="1862672.BO225_03700"/>
<dbReference type="EMBL" id="MPKA01000055">
    <property type="protein sequence ID" value="OLU47014.1"/>
    <property type="molecule type" value="Genomic_DNA"/>
</dbReference>
<organism evidence="1 2">
    <name type="scientific">Dubosiella newyorkensis</name>
    <dbReference type="NCBI Taxonomy" id="1862672"/>
    <lineage>
        <taxon>Bacteria</taxon>
        <taxon>Bacillati</taxon>
        <taxon>Bacillota</taxon>
        <taxon>Erysipelotrichia</taxon>
        <taxon>Erysipelotrichales</taxon>
        <taxon>Erysipelotrichaceae</taxon>
        <taxon>Dubosiella</taxon>
    </lineage>
</organism>